<evidence type="ECO:0000256" key="1">
    <source>
        <dbReference type="SAM" id="Phobius"/>
    </source>
</evidence>
<evidence type="ECO:0000313" key="2">
    <source>
        <dbReference type="EMBL" id="KAL2041275.1"/>
    </source>
</evidence>
<dbReference type="Proteomes" id="UP001590950">
    <property type="component" value="Unassembled WGS sequence"/>
</dbReference>
<keyword evidence="1" id="KW-0812">Transmembrane</keyword>
<sequence>MRKTSDANFSLFGKPFCLVLSVMGLTWYQKRLPLVLPLRLLLQDFGQSICCGAILKSRRSKKTDSLQFHDRLKVFAQECFQLLNLNVCHILDGHTRSTLPDSQVTFPSVSGFSTTSVCGDQVPSLLHLQ</sequence>
<dbReference type="EMBL" id="JBEFKJ010000018">
    <property type="protein sequence ID" value="KAL2041275.1"/>
    <property type="molecule type" value="Genomic_DNA"/>
</dbReference>
<feature type="transmembrane region" description="Helical" evidence="1">
    <location>
        <begin position="7"/>
        <end position="28"/>
    </location>
</feature>
<evidence type="ECO:0000313" key="3">
    <source>
        <dbReference type="Proteomes" id="UP001590950"/>
    </source>
</evidence>
<gene>
    <name evidence="2" type="ORF">N7G274_006220</name>
</gene>
<keyword evidence="1" id="KW-0472">Membrane</keyword>
<keyword evidence="3" id="KW-1185">Reference proteome</keyword>
<comment type="caution">
    <text evidence="2">The sequence shown here is derived from an EMBL/GenBank/DDBJ whole genome shotgun (WGS) entry which is preliminary data.</text>
</comment>
<proteinExistence type="predicted"/>
<accession>A0ABR4A720</accession>
<reference evidence="2 3" key="1">
    <citation type="submission" date="2024-09" db="EMBL/GenBank/DDBJ databases">
        <title>Rethinking Asexuality: The Enigmatic Case of Functional Sexual Genes in Lepraria (Stereocaulaceae).</title>
        <authorList>
            <person name="Doellman M."/>
            <person name="Sun Y."/>
            <person name="Barcenas-Pena A."/>
            <person name="Lumbsch H.T."/>
            <person name="Grewe F."/>
        </authorList>
    </citation>
    <scope>NUCLEOTIDE SEQUENCE [LARGE SCALE GENOMIC DNA]</scope>
    <source>
        <strain evidence="2 3">Mercado 3170</strain>
    </source>
</reference>
<protein>
    <submittedName>
        <fullName evidence="2">Uncharacterized protein</fullName>
    </submittedName>
</protein>
<keyword evidence="1" id="KW-1133">Transmembrane helix</keyword>
<name>A0ABR4A720_9LECA</name>
<organism evidence="2 3">
    <name type="scientific">Stereocaulon virgatum</name>
    <dbReference type="NCBI Taxonomy" id="373712"/>
    <lineage>
        <taxon>Eukaryota</taxon>
        <taxon>Fungi</taxon>
        <taxon>Dikarya</taxon>
        <taxon>Ascomycota</taxon>
        <taxon>Pezizomycotina</taxon>
        <taxon>Lecanoromycetes</taxon>
        <taxon>OSLEUM clade</taxon>
        <taxon>Lecanoromycetidae</taxon>
        <taxon>Lecanorales</taxon>
        <taxon>Lecanorineae</taxon>
        <taxon>Stereocaulaceae</taxon>
        <taxon>Stereocaulon</taxon>
    </lineage>
</organism>